<dbReference type="Gene3D" id="3.20.20.70">
    <property type="entry name" value="Aldolase class I"/>
    <property type="match status" value="1"/>
</dbReference>
<dbReference type="EC" id="1.3.5.2" evidence="11"/>
<comment type="similarity">
    <text evidence="4 11">Belongs to the dihydroorotate dehydrogenase family. Type 2 subfamily.</text>
</comment>
<dbReference type="EMBL" id="AP014521">
    <property type="protein sequence ID" value="BAP58663.1"/>
    <property type="molecule type" value="Genomic_DNA"/>
</dbReference>
<reference evidence="14" key="1">
    <citation type="submission" date="2013-11" db="EMBL/GenBank/DDBJ databases">
        <title>Symbiont-containing voluminous jelly as an extraordinary maternal gift for overwintering insect nymphs.</title>
        <authorList>
            <person name="Kaiwa N."/>
            <person name="Hosokawa T."/>
            <person name="Nikoh N."/>
            <person name="Meng X.Y."/>
            <person name="Tanahashi M."/>
            <person name="Moriyama M."/>
            <person name="Maeda T."/>
            <person name="Yamaguchi K."/>
            <person name="Shigenobu S."/>
            <person name="Ito M."/>
            <person name="Fukatsu T."/>
        </authorList>
    </citation>
    <scope>NUCLEOTIDE SEQUENCE [LARGE SCALE GENOMIC DNA]</scope>
    <source>
        <strain evidence="14">UwTKB</strain>
    </source>
</reference>
<dbReference type="Pfam" id="PF01180">
    <property type="entry name" value="DHO_dh"/>
    <property type="match status" value="1"/>
</dbReference>
<gene>
    <name evidence="11 13" type="primary">pyrD</name>
    <name evidence="13" type="ORF">TGUWTKB_4360</name>
</gene>
<keyword evidence="6 11" id="KW-0288">FMN</keyword>
<evidence type="ECO:0000256" key="7">
    <source>
        <dbReference type="ARBA" id="ARBA00022975"/>
    </source>
</evidence>
<keyword evidence="14" id="KW-1185">Reference proteome</keyword>
<feature type="binding site" evidence="11">
    <location>
        <position position="193"/>
    </location>
    <ligand>
        <name>substrate</name>
    </ligand>
</feature>
<dbReference type="PIRSF" id="PIRSF000164">
    <property type="entry name" value="DHO_oxidase"/>
    <property type="match status" value="1"/>
</dbReference>
<evidence type="ECO:0000256" key="5">
    <source>
        <dbReference type="ARBA" id="ARBA00022630"/>
    </source>
</evidence>
<feature type="binding site" evidence="11">
    <location>
        <position position="261"/>
    </location>
    <ligand>
        <name>FMN</name>
        <dbReference type="ChEBI" id="CHEBI:58210"/>
    </ligand>
</feature>
<keyword evidence="8 11" id="KW-0560">Oxidoreductase</keyword>
<protein>
    <recommendedName>
        <fullName evidence="11">Dihydroorotate dehydrogenase (quinone)</fullName>
        <ecNumber evidence="11">1.3.5.2</ecNumber>
    </recommendedName>
    <alternativeName>
        <fullName evidence="11">DHOdehase</fullName>
        <shortName evidence="11">DHOD</shortName>
        <shortName evidence="11">DHODase</shortName>
    </alternativeName>
    <alternativeName>
        <fullName evidence="11">Dihydroorotate oxidase</fullName>
    </alternativeName>
</protein>
<comment type="function">
    <text evidence="1 11">Catalyzes the conversion of dihydroorotate to orotate with quinone as electron acceptor.</text>
</comment>
<accession>A0A090AJN8</accession>
<dbReference type="PANTHER" id="PTHR48109">
    <property type="entry name" value="DIHYDROOROTATE DEHYDROGENASE (QUINONE), MITOCHONDRIAL-RELATED"/>
    <property type="match status" value="1"/>
</dbReference>
<feature type="binding site" evidence="11">
    <location>
        <position position="188"/>
    </location>
    <ligand>
        <name>substrate</name>
    </ligand>
</feature>
<comment type="pathway">
    <text evidence="3 11">Pyrimidine metabolism; UMP biosynthesis via de novo pathway; orotate from (S)-dihydroorotate (quinone route): step 1/1.</text>
</comment>
<keyword evidence="5 11" id="KW-0285">Flavoprotein</keyword>
<dbReference type="GO" id="GO:0005737">
    <property type="term" value="C:cytoplasm"/>
    <property type="evidence" value="ECO:0007669"/>
    <property type="project" value="InterPro"/>
</dbReference>
<evidence type="ECO:0000256" key="4">
    <source>
        <dbReference type="ARBA" id="ARBA00005359"/>
    </source>
</evidence>
<dbReference type="PROSITE" id="PS00911">
    <property type="entry name" value="DHODEHASE_1"/>
    <property type="match status" value="1"/>
</dbReference>
<dbReference type="CDD" id="cd04738">
    <property type="entry name" value="DHOD_2_like"/>
    <property type="match status" value="1"/>
</dbReference>
<feature type="binding site" evidence="11">
    <location>
        <begin position="262"/>
        <end position="263"/>
    </location>
    <ligand>
        <name>substrate</name>
    </ligand>
</feature>
<feature type="binding site" evidence="11">
    <location>
        <begin position="78"/>
        <end position="82"/>
    </location>
    <ligand>
        <name>FMN</name>
        <dbReference type="ChEBI" id="CHEBI:58210"/>
    </ligand>
</feature>
<evidence type="ECO:0000256" key="2">
    <source>
        <dbReference type="ARBA" id="ARBA00004370"/>
    </source>
</evidence>
<dbReference type="NCBIfam" id="TIGR01036">
    <property type="entry name" value="pyrD_sub2"/>
    <property type="match status" value="1"/>
</dbReference>
<feature type="binding site" evidence="11">
    <location>
        <position position="155"/>
    </location>
    <ligand>
        <name>FMN</name>
        <dbReference type="ChEBI" id="CHEBI:58210"/>
    </ligand>
</feature>
<dbReference type="GO" id="GO:0006207">
    <property type="term" value="P:'de novo' pyrimidine nucleobase biosynthetic process"/>
    <property type="evidence" value="ECO:0007669"/>
    <property type="project" value="UniProtKB-UniRule"/>
</dbReference>
<dbReference type="InterPro" id="IPR001295">
    <property type="entry name" value="Dihydroorotate_DH_CS"/>
</dbReference>
<organism evidence="13 14">
    <name type="scientific">Candidatus Tachikawaea gelatinosa</name>
    <dbReference type="NCBI Taxonomy" id="1410383"/>
    <lineage>
        <taxon>Bacteria</taxon>
        <taxon>Pseudomonadati</taxon>
        <taxon>Pseudomonadota</taxon>
        <taxon>Gammaproteobacteria</taxon>
        <taxon>Enterobacterales</taxon>
        <taxon>Enterobacteriaceae</taxon>
        <taxon>Candidatus Tachikawaea</taxon>
    </lineage>
</organism>
<evidence type="ECO:0000256" key="10">
    <source>
        <dbReference type="ARBA" id="ARBA00048639"/>
    </source>
</evidence>
<dbReference type="InterPro" id="IPR005719">
    <property type="entry name" value="Dihydroorotate_DH_2"/>
</dbReference>
<dbReference type="KEGG" id="sbw:TGUWTKB_4360"/>
<dbReference type="GO" id="GO:0005886">
    <property type="term" value="C:plasma membrane"/>
    <property type="evidence" value="ECO:0007669"/>
    <property type="project" value="UniProtKB-SubCell"/>
</dbReference>
<feature type="binding site" evidence="11">
    <location>
        <position position="82"/>
    </location>
    <ligand>
        <name>substrate</name>
    </ligand>
</feature>
<dbReference type="STRING" id="1410383.TGUWTKB_4360"/>
<dbReference type="GO" id="GO:0044205">
    <property type="term" value="P:'de novo' UMP biosynthetic process"/>
    <property type="evidence" value="ECO:0007669"/>
    <property type="project" value="UniProtKB-UniRule"/>
</dbReference>
<name>A0A090AJN8_9ENTR</name>
<evidence type="ECO:0000256" key="1">
    <source>
        <dbReference type="ARBA" id="ARBA00003125"/>
    </source>
</evidence>
<dbReference type="InterPro" id="IPR005720">
    <property type="entry name" value="Dihydroorotate_DH_cat"/>
</dbReference>
<evidence type="ECO:0000259" key="12">
    <source>
        <dbReference type="Pfam" id="PF01180"/>
    </source>
</evidence>
<dbReference type="PROSITE" id="PS00912">
    <property type="entry name" value="DHODEHASE_2"/>
    <property type="match status" value="1"/>
</dbReference>
<feature type="binding site" evidence="11">
    <location>
        <begin position="127"/>
        <end position="131"/>
    </location>
    <ligand>
        <name>substrate</name>
    </ligand>
</feature>
<reference evidence="13 14" key="2">
    <citation type="journal article" date="2014" name="Curr. Biol.">
        <title>Symbiont-Supplemented Maternal Investment Underpinning Host's Ecological Adaptation.</title>
        <authorList>
            <person name="Kaiwa N."/>
            <person name="Hosokawa T."/>
            <person name="Nikoh N."/>
            <person name="Tanahashi M."/>
            <person name="Moriyama M."/>
            <person name="Meng X.Y."/>
            <person name="Maeda T."/>
            <person name="Yamaguchi K."/>
            <person name="Shigenobu S."/>
            <person name="Ito M."/>
            <person name="Fukatsu T."/>
        </authorList>
    </citation>
    <scope>NUCLEOTIDE SEQUENCE [LARGE SCALE GENOMIC DNA]</scope>
    <source>
        <strain evidence="13 14">UwTKB</strain>
    </source>
</reference>
<feature type="binding site" evidence="11">
    <location>
        <begin position="334"/>
        <end position="335"/>
    </location>
    <ligand>
        <name>FMN</name>
        <dbReference type="ChEBI" id="CHEBI:58210"/>
    </ligand>
</feature>
<feature type="binding site" evidence="11">
    <location>
        <position position="284"/>
    </location>
    <ligand>
        <name>FMN</name>
        <dbReference type="ChEBI" id="CHEBI:58210"/>
    </ligand>
</feature>
<keyword evidence="11" id="KW-1003">Cell membrane</keyword>
<feature type="active site" description="Nucleophile" evidence="11">
    <location>
        <position position="191"/>
    </location>
</feature>
<comment type="subunit">
    <text evidence="11">Monomer.</text>
</comment>
<feature type="binding site" evidence="11">
    <location>
        <position position="313"/>
    </location>
    <ligand>
        <name>FMN</name>
        <dbReference type="ChEBI" id="CHEBI:58210"/>
    </ligand>
</feature>
<dbReference type="InterPro" id="IPR050074">
    <property type="entry name" value="DHO_dehydrogenase"/>
</dbReference>
<evidence type="ECO:0000313" key="13">
    <source>
        <dbReference type="EMBL" id="BAP58663.1"/>
    </source>
</evidence>
<dbReference type="HOGENOM" id="CLU_013640_2_0_6"/>
<evidence type="ECO:0000256" key="8">
    <source>
        <dbReference type="ARBA" id="ARBA00023002"/>
    </source>
</evidence>
<dbReference type="InterPro" id="IPR013785">
    <property type="entry name" value="Aldolase_TIM"/>
</dbReference>
<dbReference type="PANTHER" id="PTHR48109:SF4">
    <property type="entry name" value="DIHYDROOROTATE DEHYDROGENASE (QUINONE), MITOCHONDRIAL"/>
    <property type="match status" value="1"/>
</dbReference>
<feature type="binding site" evidence="11">
    <location>
        <position position="188"/>
    </location>
    <ligand>
        <name>FMN</name>
        <dbReference type="ChEBI" id="CHEBI:58210"/>
    </ligand>
</feature>
<dbReference type="Proteomes" id="UP000031627">
    <property type="component" value="Chromosome"/>
</dbReference>
<evidence type="ECO:0000256" key="3">
    <source>
        <dbReference type="ARBA" id="ARBA00005161"/>
    </source>
</evidence>
<feature type="domain" description="Dihydroorotate dehydrogenase catalytic" evidence="12">
    <location>
        <begin position="64"/>
        <end position="349"/>
    </location>
</feature>
<dbReference type="AlphaFoldDB" id="A0A090AJN8"/>
<comment type="cofactor">
    <cofactor evidence="11">
        <name>FMN</name>
        <dbReference type="ChEBI" id="CHEBI:58210"/>
    </cofactor>
    <text evidence="11">Binds 1 FMN per subunit.</text>
</comment>
<dbReference type="NCBIfam" id="NF003652">
    <property type="entry name" value="PRK05286.2-5"/>
    <property type="match status" value="1"/>
</dbReference>
<proteinExistence type="inferred from homology"/>
<keyword evidence="7 11" id="KW-0665">Pyrimidine biosynthesis</keyword>
<comment type="catalytic activity">
    <reaction evidence="10 11">
        <text>(S)-dihydroorotate + a quinone = orotate + a quinol</text>
        <dbReference type="Rhea" id="RHEA:30187"/>
        <dbReference type="ChEBI" id="CHEBI:24646"/>
        <dbReference type="ChEBI" id="CHEBI:30839"/>
        <dbReference type="ChEBI" id="CHEBI:30864"/>
        <dbReference type="ChEBI" id="CHEBI:132124"/>
        <dbReference type="EC" id="1.3.5.2"/>
    </reaction>
</comment>
<feature type="binding site" evidence="11">
    <location>
        <position position="233"/>
    </location>
    <ligand>
        <name>FMN</name>
        <dbReference type="ChEBI" id="CHEBI:58210"/>
    </ligand>
</feature>
<dbReference type="UniPathway" id="UPA00070">
    <property type="reaction ID" value="UER00946"/>
</dbReference>
<dbReference type="HAMAP" id="MF_00225">
    <property type="entry name" value="DHO_dh_type2"/>
    <property type="match status" value="1"/>
</dbReference>
<comment type="subcellular location">
    <subcellularLocation>
        <location evidence="11">Cell membrane</location>
        <topology evidence="11">Peripheral membrane protein</topology>
    </subcellularLocation>
    <subcellularLocation>
        <location evidence="2">Membrane</location>
    </subcellularLocation>
</comment>
<keyword evidence="9 11" id="KW-0472">Membrane</keyword>
<evidence type="ECO:0000256" key="11">
    <source>
        <dbReference type="HAMAP-Rule" id="MF_00225"/>
    </source>
</evidence>
<feature type="binding site" evidence="11">
    <location>
        <position position="102"/>
    </location>
    <ligand>
        <name>FMN</name>
        <dbReference type="ChEBI" id="CHEBI:58210"/>
    </ligand>
</feature>
<dbReference type="InterPro" id="IPR012135">
    <property type="entry name" value="Dihydroorotate_DH_1_2"/>
</dbReference>
<evidence type="ECO:0000256" key="6">
    <source>
        <dbReference type="ARBA" id="ARBA00022643"/>
    </source>
</evidence>
<dbReference type="SUPFAM" id="SSF51395">
    <property type="entry name" value="FMN-linked oxidoreductases"/>
    <property type="match status" value="1"/>
</dbReference>
<evidence type="ECO:0000256" key="9">
    <source>
        <dbReference type="ARBA" id="ARBA00023136"/>
    </source>
</evidence>
<dbReference type="GO" id="GO:0106430">
    <property type="term" value="F:dihydroorotate dehydrogenase (quinone) activity"/>
    <property type="evidence" value="ECO:0007669"/>
    <property type="project" value="UniProtKB-EC"/>
</dbReference>
<evidence type="ECO:0000313" key="14">
    <source>
        <dbReference type="Proteomes" id="UP000031627"/>
    </source>
</evidence>
<dbReference type="NCBIfam" id="NF003644">
    <property type="entry name" value="PRK05286.1-1"/>
    <property type="match status" value="1"/>
</dbReference>
<sequence>MYSLKKLLIKIMNFIKMLDKILLAMLSKINPEIAQKIIFKQLKIINNSIFHNFFFQKLPDIPIQCMGLNFKNPVGLAAGLDKNAEFIDVFDAMGFGFIEVGTVTPIAQFGNLKPRIFHLRKVQGIINRMGFNNLGVDNLVQNIKKTKFSGVLGINVGKNKDTKIEDGKNDFILCIKKVYKYASYIVINISSPNTENLRRMQHGQLLDDLLFSIKNQQKKLVIKHNKYVPFLVKIEPDLDHNDIVNVADNLLHHKIDGIIATNTTIDRFLVNGVKNSQEHGGLSGRPLQWYSNRTIQILSKKLKGKIPIIGVGGINSLISAKEKIKCGASLIQLYSGLIYKGSRLLKDILNFF</sequence>